<proteinExistence type="predicted"/>
<name>A0A131YEM9_RHIAP</name>
<dbReference type="EMBL" id="GEDV01011559">
    <property type="protein sequence ID" value="JAP76998.1"/>
    <property type="molecule type" value="Transcribed_RNA"/>
</dbReference>
<organism evidence="1">
    <name type="scientific">Rhipicephalus appendiculatus</name>
    <name type="common">Brown ear tick</name>
    <dbReference type="NCBI Taxonomy" id="34631"/>
    <lineage>
        <taxon>Eukaryota</taxon>
        <taxon>Metazoa</taxon>
        <taxon>Ecdysozoa</taxon>
        <taxon>Arthropoda</taxon>
        <taxon>Chelicerata</taxon>
        <taxon>Arachnida</taxon>
        <taxon>Acari</taxon>
        <taxon>Parasitiformes</taxon>
        <taxon>Ixodida</taxon>
        <taxon>Ixodoidea</taxon>
        <taxon>Ixodidae</taxon>
        <taxon>Rhipicephalinae</taxon>
        <taxon>Rhipicephalus</taxon>
        <taxon>Rhipicephalus</taxon>
    </lineage>
</organism>
<dbReference type="AlphaFoldDB" id="A0A131YEM9"/>
<evidence type="ECO:0000313" key="1">
    <source>
        <dbReference type="EMBL" id="JAP76998.1"/>
    </source>
</evidence>
<reference evidence="1" key="1">
    <citation type="journal article" date="2016" name="Ticks Tick Borne Dis.">
        <title>De novo assembly and annotation of the salivary gland transcriptome of Rhipicephalus appendiculatus male and female ticks during blood feeding.</title>
        <authorList>
            <person name="de Castro M.H."/>
            <person name="de Klerk D."/>
            <person name="Pienaar R."/>
            <person name="Latif A.A."/>
            <person name="Rees D.J."/>
            <person name="Mans B.J."/>
        </authorList>
    </citation>
    <scope>NUCLEOTIDE SEQUENCE</scope>
    <source>
        <tissue evidence="1">Salivary glands</tissue>
    </source>
</reference>
<protein>
    <submittedName>
        <fullName evidence="1">Uncharacterized protein</fullName>
    </submittedName>
</protein>
<accession>A0A131YEM9</accession>
<sequence length="118" mass="13190">MLSKQLCNGKKSTEKGGRSVGLLMVLPAGRQCVNLACTNLLSIDNLCFLTVLQGSSGTTTIQLPLFLERYGHSQQYTCSVSYRQAITKENEHVWPYHCPFITQHAATHQSQESLKYLQ</sequence>